<evidence type="ECO:0000256" key="5">
    <source>
        <dbReference type="SAM" id="MobiDB-lite"/>
    </source>
</evidence>
<evidence type="ECO:0000313" key="6">
    <source>
        <dbReference type="EMBL" id="MEV4288090.1"/>
    </source>
</evidence>
<dbReference type="InterPro" id="IPR052571">
    <property type="entry name" value="Mt_RNA_Methyltransferase"/>
</dbReference>
<keyword evidence="3" id="KW-0408">Iron</keyword>
<accession>A0ABV3H6D8</accession>
<evidence type="ECO:0000256" key="1">
    <source>
        <dbReference type="ARBA" id="ARBA00022723"/>
    </source>
</evidence>
<dbReference type="SUPFAM" id="SSF53335">
    <property type="entry name" value="S-adenosyl-L-methionine-dependent methyltransferases"/>
    <property type="match status" value="1"/>
</dbReference>
<gene>
    <name evidence="6" type="ORF">AB0K40_21465</name>
</gene>
<evidence type="ECO:0000256" key="4">
    <source>
        <dbReference type="ARBA" id="ARBA00023014"/>
    </source>
</evidence>
<dbReference type="PANTHER" id="PTHR13184">
    <property type="entry name" value="37S RIBOSOMAL PROTEIN S22"/>
    <property type="match status" value="1"/>
</dbReference>
<proteinExistence type="predicted"/>
<organism evidence="6 7">
    <name type="scientific">Nonomuraea bangladeshensis</name>
    <dbReference type="NCBI Taxonomy" id="404385"/>
    <lineage>
        <taxon>Bacteria</taxon>
        <taxon>Bacillati</taxon>
        <taxon>Actinomycetota</taxon>
        <taxon>Actinomycetes</taxon>
        <taxon>Streptosporangiales</taxon>
        <taxon>Streptosporangiaceae</taxon>
        <taxon>Nonomuraea</taxon>
    </lineage>
</organism>
<dbReference type="Gene3D" id="3.40.50.150">
    <property type="entry name" value="Vaccinia Virus protein VP39"/>
    <property type="match status" value="1"/>
</dbReference>
<dbReference type="PANTHER" id="PTHR13184:SF5">
    <property type="entry name" value="METHYLTRANSFERASE-LIKE PROTEIN 17, MITOCHONDRIAL"/>
    <property type="match status" value="1"/>
</dbReference>
<dbReference type="RefSeq" id="WP_364452492.1">
    <property type="nucleotide sequence ID" value="NZ_JBFARM010000006.1"/>
</dbReference>
<evidence type="ECO:0000313" key="7">
    <source>
        <dbReference type="Proteomes" id="UP001552427"/>
    </source>
</evidence>
<sequence>MLPDDLRAALDQALARHSPQELARSVARLTERYRGGATGATGEAAHIRGQADVAAYAAYRMPATYEAAALAMRHAAARVPGFAPVSQLDAGGGTGAAIWAAGATWPSLRQVTVIERDPQIIDLGRRLARTAQAPGVRGTAWRQAAVGSGLDRPRADLATMSYALGEFAERDRADVVRWLARDAAMVLVVEPGTPAGYATIAAAREVLLAEGLSVVAPCPHDRACPIEPGRDWCHFSVRLPRTSLHRQVKAGTLSFEDEKFAYVAATARPAPAPAADRVLRHPQKRKGVVSLRLCTDADGIRDVLVSKRQGELYRRARDVGWGDAWEATGEAAGEATREAAGEAAGEAARPAADPG</sequence>
<keyword evidence="1" id="KW-0479">Metal-binding</keyword>
<keyword evidence="2" id="KW-0809">Transit peptide</keyword>
<dbReference type="InterPro" id="IPR015324">
    <property type="entry name" value="Ribosomal_Rsm22-like"/>
</dbReference>
<feature type="region of interest" description="Disordered" evidence="5">
    <location>
        <begin position="329"/>
        <end position="355"/>
    </location>
</feature>
<reference evidence="6 7" key="1">
    <citation type="submission" date="2024-06" db="EMBL/GenBank/DDBJ databases">
        <title>The Natural Products Discovery Center: Release of the First 8490 Sequenced Strains for Exploring Actinobacteria Biosynthetic Diversity.</title>
        <authorList>
            <person name="Kalkreuter E."/>
            <person name="Kautsar S.A."/>
            <person name="Yang D."/>
            <person name="Bader C.D."/>
            <person name="Teijaro C.N."/>
            <person name="Fluegel L."/>
            <person name="Davis C.M."/>
            <person name="Simpson J.R."/>
            <person name="Lauterbach L."/>
            <person name="Steele A.D."/>
            <person name="Gui C."/>
            <person name="Meng S."/>
            <person name="Li G."/>
            <person name="Viehrig K."/>
            <person name="Ye F."/>
            <person name="Su P."/>
            <person name="Kiefer A.F."/>
            <person name="Nichols A."/>
            <person name="Cepeda A.J."/>
            <person name="Yan W."/>
            <person name="Fan B."/>
            <person name="Jiang Y."/>
            <person name="Adhikari A."/>
            <person name="Zheng C.-J."/>
            <person name="Schuster L."/>
            <person name="Cowan T.M."/>
            <person name="Smanski M.J."/>
            <person name="Chevrette M.G."/>
            <person name="De Carvalho L.P.S."/>
            <person name="Shen B."/>
        </authorList>
    </citation>
    <scope>NUCLEOTIDE SEQUENCE [LARGE SCALE GENOMIC DNA]</scope>
    <source>
        <strain evidence="6 7">NPDC049574</strain>
    </source>
</reference>
<name>A0ABV3H6D8_9ACTN</name>
<keyword evidence="7" id="KW-1185">Reference proteome</keyword>
<dbReference type="Pfam" id="PF09243">
    <property type="entry name" value="Rsm22"/>
    <property type="match status" value="1"/>
</dbReference>
<evidence type="ECO:0000256" key="3">
    <source>
        <dbReference type="ARBA" id="ARBA00023004"/>
    </source>
</evidence>
<comment type="caution">
    <text evidence="6">The sequence shown here is derived from an EMBL/GenBank/DDBJ whole genome shotgun (WGS) entry which is preliminary data.</text>
</comment>
<protein>
    <submittedName>
        <fullName evidence="6">Small ribosomal subunit Rsm22 family protein</fullName>
    </submittedName>
</protein>
<dbReference type="EMBL" id="JBFARM010000006">
    <property type="protein sequence ID" value="MEV4288090.1"/>
    <property type="molecule type" value="Genomic_DNA"/>
</dbReference>
<dbReference type="InterPro" id="IPR029063">
    <property type="entry name" value="SAM-dependent_MTases_sf"/>
</dbReference>
<keyword evidence="4" id="KW-0411">Iron-sulfur</keyword>
<dbReference type="Proteomes" id="UP001552427">
    <property type="component" value="Unassembled WGS sequence"/>
</dbReference>
<feature type="compositionally biased region" description="Low complexity" evidence="5">
    <location>
        <begin position="341"/>
        <end position="355"/>
    </location>
</feature>
<evidence type="ECO:0000256" key="2">
    <source>
        <dbReference type="ARBA" id="ARBA00022946"/>
    </source>
</evidence>